<comment type="caution">
    <text evidence="10">The sequence shown here is derived from an EMBL/GenBank/DDBJ whole genome shotgun (WGS) entry which is preliminary data.</text>
</comment>
<keyword evidence="11" id="KW-1185">Reference proteome</keyword>
<evidence type="ECO:0000259" key="9">
    <source>
        <dbReference type="SMART" id="SM00563"/>
    </source>
</evidence>
<evidence type="ECO:0000256" key="1">
    <source>
        <dbReference type="ARBA" id="ARBA00004370"/>
    </source>
</evidence>
<evidence type="ECO:0000256" key="2">
    <source>
        <dbReference type="ARBA" id="ARBA00022679"/>
    </source>
</evidence>
<dbReference type="PANTHER" id="PTHR23063:SF52">
    <property type="entry name" value="LYSOPHOSPHATIDYLCHOLINE ACYLTRANSFERASE"/>
    <property type="match status" value="1"/>
</dbReference>
<protein>
    <submittedName>
        <fullName evidence="10">1-acyl-sn-glycerol-3-phosphate acyltransferase</fullName>
    </submittedName>
</protein>
<proteinExistence type="predicted"/>
<reference evidence="10" key="1">
    <citation type="submission" date="2020-10" db="EMBL/GenBank/DDBJ databases">
        <title>Paenihalocynthiibacter styelae gen. nov., sp. nov., isolated from stalked sea squirt Styela clava.</title>
        <authorList>
            <person name="Kim Y.-O."/>
            <person name="Yoon J.-H."/>
        </authorList>
    </citation>
    <scope>NUCLEOTIDE SEQUENCE</scope>
    <source>
        <strain evidence="10">MYP1-1</strain>
    </source>
</reference>
<dbReference type="Pfam" id="PF01553">
    <property type="entry name" value="Acyltransferase"/>
    <property type="match status" value="1"/>
</dbReference>
<dbReference type="Proteomes" id="UP000640583">
    <property type="component" value="Unassembled WGS sequence"/>
</dbReference>
<evidence type="ECO:0000256" key="4">
    <source>
        <dbReference type="ARBA" id="ARBA00022989"/>
    </source>
</evidence>
<dbReference type="CDD" id="cd07989">
    <property type="entry name" value="LPLAT_AGPAT-like"/>
    <property type="match status" value="1"/>
</dbReference>
<keyword evidence="7 10" id="KW-0012">Acyltransferase</keyword>
<keyword evidence="4 8" id="KW-1133">Transmembrane helix</keyword>
<feature type="transmembrane region" description="Helical" evidence="8">
    <location>
        <begin position="6"/>
        <end position="29"/>
    </location>
</feature>
<keyword evidence="3 8" id="KW-0812">Transmembrane</keyword>
<comment type="subcellular location">
    <subcellularLocation>
        <location evidence="1">Membrane</location>
    </subcellularLocation>
</comment>
<dbReference type="SUPFAM" id="SSF69593">
    <property type="entry name" value="Glycerol-3-phosphate (1)-acyltransferase"/>
    <property type="match status" value="1"/>
</dbReference>
<name>A0A8J7J330_9RHOB</name>
<dbReference type="InterPro" id="IPR002123">
    <property type="entry name" value="Plipid/glycerol_acylTrfase"/>
</dbReference>
<evidence type="ECO:0000313" key="10">
    <source>
        <dbReference type="EMBL" id="MBI1492240.1"/>
    </source>
</evidence>
<dbReference type="PANTHER" id="PTHR23063">
    <property type="entry name" value="PHOSPHOLIPID ACYLTRANSFERASE"/>
    <property type="match status" value="1"/>
</dbReference>
<gene>
    <name evidence="10" type="ORF">H1D41_01175</name>
</gene>
<accession>A0A8J7J330</accession>
<evidence type="ECO:0000256" key="5">
    <source>
        <dbReference type="ARBA" id="ARBA00023098"/>
    </source>
</evidence>
<feature type="transmembrane region" description="Helical" evidence="8">
    <location>
        <begin position="41"/>
        <end position="63"/>
    </location>
</feature>
<evidence type="ECO:0000256" key="6">
    <source>
        <dbReference type="ARBA" id="ARBA00023136"/>
    </source>
</evidence>
<keyword evidence="2" id="KW-0808">Transferase</keyword>
<keyword evidence="6 8" id="KW-0472">Membrane</keyword>
<evidence type="ECO:0000256" key="8">
    <source>
        <dbReference type="SAM" id="Phobius"/>
    </source>
</evidence>
<feature type="domain" description="Phospholipid/glycerol acyltransferase" evidence="9">
    <location>
        <begin position="72"/>
        <end position="187"/>
    </location>
</feature>
<sequence length="254" mass="28224">MGWLRVVLRFIPAMIVLLAGVVATLILRLPERLIAGQARPLTSGITTWVCRSLLLIIGIRLTLKGDVMNRGGAVVANHSSWLDILVLNARKRIYFVSKAEVEAWPGIGFLARLTGTVFITRRSRDAAKQKNLFQDRLSLGHRLLFFPEGTSTDGLRVVSFKSTLFQAFFAPELREEMAIQPVTARFIAPPDASDDFYGWWGDMELAPHLLKVLAHPKRGAVEIICHDPLFVRDFSDRKALAKACEAAVGSVFEG</sequence>
<dbReference type="EMBL" id="JADCKQ010000001">
    <property type="protein sequence ID" value="MBI1492240.1"/>
    <property type="molecule type" value="Genomic_DNA"/>
</dbReference>
<organism evidence="10 11">
    <name type="scientific">Halocynthiibacter styelae</name>
    <dbReference type="NCBI Taxonomy" id="2761955"/>
    <lineage>
        <taxon>Bacteria</taxon>
        <taxon>Pseudomonadati</taxon>
        <taxon>Pseudomonadota</taxon>
        <taxon>Alphaproteobacteria</taxon>
        <taxon>Rhodobacterales</taxon>
        <taxon>Paracoccaceae</taxon>
        <taxon>Halocynthiibacter</taxon>
    </lineage>
</organism>
<dbReference type="GO" id="GO:0006629">
    <property type="term" value="P:lipid metabolic process"/>
    <property type="evidence" value="ECO:0007669"/>
    <property type="project" value="UniProtKB-KW"/>
</dbReference>
<dbReference type="AlphaFoldDB" id="A0A8J7J330"/>
<evidence type="ECO:0000256" key="3">
    <source>
        <dbReference type="ARBA" id="ARBA00022692"/>
    </source>
</evidence>
<dbReference type="GO" id="GO:0016746">
    <property type="term" value="F:acyltransferase activity"/>
    <property type="evidence" value="ECO:0007669"/>
    <property type="project" value="UniProtKB-KW"/>
</dbReference>
<dbReference type="GO" id="GO:0016020">
    <property type="term" value="C:membrane"/>
    <property type="evidence" value="ECO:0007669"/>
    <property type="project" value="UniProtKB-SubCell"/>
</dbReference>
<evidence type="ECO:0000313" key="11">
    <source>
        <dbReference type="Proteomes" id="UP000640583"/>
    </source>
</evidence>
<evidence type="ECO:0000256" key="7">
    <source>
        <dbReference type="ARBA" id="ARBA00023315"/>
    </source>
</evidence>
<dbReference type="SMART" id="SM00563">
    <property type="entry name" value="PlsC"/>
    <property type="match status" value="1"/>
</dbReference>
<keyword evidence="5" id="KW-0443">Lipid metabolism</keyword>